<name>A0A7X4W8S7_9GAMM</name>
<evidence type="ECO:0000313" key="11">
    <source>
        <dbReference type="Proteomes" id="UP000465712"/>
    </source>
</evidence>
<evidence type="ECO:0000256" key="2">
    <source>
        <dbReference type="ARBA" id="ARBA00007174"/>
    </source>
</evidence>
<dbReference type="PROSITE" id="PS51790">
    <property type="entry name" value="MSRB"/>
    <property type="match status" value="1"/>
</dbReference>
<dbReference type="SUPFAM" id="SSF51316">
    <property type="entry name" value="Mss4-like"/>
    <property type="match status" value="1"/>
</dbReference>
<evidence type="ECO:0000256" key="5">
    <source>
        <dbReference type="ARBA" id="ARBA00022723"/>
    </source>
</evidence>
<dbReference type="AlphaFoldDB" id="A0A7X4W8S7"/>
<evidence type="ECO:0000256" key="3">
    <source>
        <dbReference type="ARBA" id="ARBA00012499"/>
    </source>
</evidence>
<dbReference type="Gene3D" id="2.170.150.20">
    <property type="entry name" value="Peptide methionine sulfoxide reductase"/>
    <property type="match status" value="1"/>
</dbReference>
<reference evidence="10 11" key="1">
    <citation type="submission" date="2017-05" db="EMBL/GenBank/DDBJ databases">
        <title>High clonality and local adaptation shapes Vibrionaceae linages within an endangered oasis.</title>
        <authorList>
            <person name="Vazquez-Rosas-Landa M."/>
        </authorList>
    </citation>
    <scope>NUCLEOTIDE SEQUENCE [LARGE SCALE GENOMIC DNA]</scope>
    <source>
        <strain evidence="10 11">P46_P4S1P180</strain>
    </source>
</reference>
<keyword evidence="7 10" id="KW-0560">Oxidoreductase</keyword>
<dbReference type="GO" id="GO:0006979">
    <property type="term" value="P:response to oxidative stress"/>
    <property type="evidence" value="ECO:0007669"/>
    <property type="project" value="InterPro"/>
</dbReference>
<evidence type="ECO:0000256" key="7">
    <source>
        <dbReference type="ARBA" id="ARBA00023002"/>
    </source>
</evidence>
<dbReference type="GO" id="GO:0033743">
    <property type="term" value="F:peptide-methionine (R)-S-oxide reductase activity"/>
    <property type="evidence" value="ECO:0007669"/>
    <property type="project" value="UniProtKB-EC"/>
</dbReference>
<dbReference type="RefSeq" id="WP_161442956.1">
    <property type="nucleotide sequence ID" value="NZ_WXWU01000021.1"/>
</dbReference>
<accession>A0A7X4W8S7</accession>
<dbReference type="GO" id="GO:0046872">
    <property type="term" value="F:metal ion binding"/>
    <property type="evidence" value="ECO:0007669"/>
    <property type="project" value="UniProtKB-KW"/>
</dbReference>
<evidence type="ECO:0000256" key="6">
    <source>
        <dbReference type="ARBA" id="ARBA00022833"/>
    </source>
</evidence>
<evidence type="ECO:0000256" key="9">
    <source>
        <dbReference type="ARBA" id="ARBA00075819"/>
    </source>
</evidence>
<dbReference type="InterPro" id="IPR028427">
    <property type="entry name" value="Met_Sox_Rdtase_MsrB"/>
</dbReference>
<dbReference type="InterPro" id="IPR011057">
    <property type="entry name" value="Mss4-like_sf"/>
</dbReference>
<dbReference type="InterPro" id="IPR002579">
    <property type="entry name" value="Met_Sox_Rdtase_MsrB_dom"/>
</dbReference>
<dbReference type="EMBL" id="WXWW01000060">
    <property type="protein sequence ID" value="NAW64311.1"/>
    <property type="molecule type" value="Genomic_DNA"/>
</dbReference>
<comment type="similarity">
    <text evidence="2">Belongs to the MsrB Met sulfoxide reductase family.</text>
</comment>
<organism evidence="10 11">
    <name type="scientific">Photobacterium halotolerans</name>
    <dbReference type="NCBI Taxonomy" id="265726"/>
    <lineage>
        <taxon>Bacteria</taxon>
        <taxon>Pseudomonadati</taxon>
        <taxon>Pseudomonadota</taxon>
        <taxon>Gammaproteobacteria</taxon>
        <taxon>Vibrionales</taxon>
        <taxon>Vibrionaceae</taxon>
        <taxon>Photobacterium</taxon>
    </lineage>
</organism>
<evidence type="ECO:0000313" key="10">
    <source>
        <dbReference type="EMBL" id="NAW64311.1"/>
    </source>
</evidence>
<dbReference type="EC" id="1.8.4.12" evidence="3"/>
<evidence type="ECO:0000256" key="8">
    <source>
        <dbReference type="ARBA" id="ARBA00048488"/>
    </source>
</evidence>
<dbReference type="GO" id="GO:0005737">
    <property type="term" value="C:cytoplasm"/>
    <property type="evidence" value="ECO:0007669"/>
    <property type="project" value="TreeGrafter"/>
</dbReference>
<dbReference type="NCBIfam" id="TIGR00357">
    <property type="entry name" value="peptide-methionine (R)-S-oxide reductase MsrB"/>
    <property type="match status" value="1"/>
</dbReference>
<proteinExistence type="inferred from homology"/>
<gene>
    <name evidence="10" type="primary">msrB</name>
    <name evidence="10" type="ORF">CAG72_03680</name>
</gene>
<dbReference type="GO" id="GO:0030091">
    <property type="term" value="P:protein repair"/>
    <property type="evidence" value="ECO:0007669"/>
    <property type="project" value="InterPro"/>
</dbReference>
<dbReference type="OrthoDB" id="4174719at2"/>
<keyword evidence="6" id="KW-0862">Zinc</keyword>
<evidence type="ECO:0000256" key="1">
    <source>
        <dbReference type="ARBA" id="ARBA00001947"/>
    </source>
</evidence>
<dbReference type="FunFam" id="2.170.150.20:FF:000001">
    <property type="entry name" value="Peptide methionine sulfoxide reductase MsrB"/>
    <property type="match status" value="1"/>
</dbReference>
<dbReference type="Pfam" id="PF01641">
    <property type="entry name" value="SelR"/>
    <property type="match status" value="1"/>
</dbReference>
<keyword evidence="5" id="KW-0479">Metal-binding</keyword>
<dbReference type="Proteomes" id="UP000465712">
    <property type="component" value="Unassembled WGS sequence"/>
</dbReference>
<dbReference type="PANTHER" id="PTHR10173:SF52">
    <property type="entry name" value="METHIONINE-R-SULFOXIDE REDUCTASE B1"/>
    <property type="match status" value="1"/>
</dbReference>
<sequence length="148" mass="16726">MLTWEKVIEHAAKGDIVPPRRVEKSEEEWRRQLTDDEYYITRQKGTERPFKSEMCELFEPGEYACVCCGNMLFDAGEKFDSGSGWPSFTQPVNVNAINYLMDTSHGMQRIETVCAVCDAHLGHVFPDGPAPSGLRYCMNAVALKKVSQ</sequence>
<dbReference type="PANTHER" id="PTHR10173">
    <property type="entry name" value="METHIONINE SULFOXIDE REDUCTASE"/>
    <property type="match status" value="1"/>
</dbReference>
<comment type="catalytic activity">
    <reaction evidence="8">
        <text>L-methionyl-[protein] + [thioredoxin]-disulfide + H2O = L-methionyl-(R)-S-oxide-[protein] + [thioredoxin]-dithiol</text>
        <dbReference type="Rhea" id="RHEA:24164"/>
        <dbReference type="Rhea" id="RHEA-COMP:10698"/>
        <dbReference type="Rhea" id="RHEA-COMP:10700"/>
        <dbReference type="Rhea" id="RHEA-COMP:12313"/>
        <dbReference type="Rhea" id="RHEA-COMP:12314"/>
        <dbReference type="ChEBI" id="CHEBI:15377"/>
        <dbReference type="ChEBI" id="CHEBI:16044"/>
        <dbReference type="ChEBI" id="CHEBI:29950"/>
        <dbReference type="ChEBI" id="CHEBI:45764"/>
        <dbReference type="ChEBI" id="CHEBI:50058"/>
        <dbReference type="EC" id="1.8.4.12"/>
    </reaction>
</comment>
<evidence type="ECO:0000256" key="4">
    <source>
        <dbReference type="ARBA" id="ARBA00021130"/>
    </source>
</evidence>
<comment type="cofactor">
    <cofactor evidence="1">
        <name>Zn(2+)</name>
        <dbReference type="ChEBI" id="CHEBI:29105"/>
    </cofactor>
</comment>
<comment type="caution">
    <text evidence="10">The sequence shown here is derived from an EMBL/GenBank/DDBJ whole genome shotgun (WGS) entry which is preliminary data.</text>
</comment>
<protein>
    <recommendedName>
        <fullName evidence="4">Peptide methionine sulfoxide reductase MsrB</fullName>
        <ecNumber evidence="3">1.8.4.12</ecNumber>
    </recommendedName>
    <alternativeName>
        <fullName evidence="9">Peptide-methionine (R)-S-oxide reductase</fullName>
    </alternativeName>
</protein>